<evidence type="ECO:0000256" key="2">
    <source>
        <dbReference type="ARBA" id="ARBA00023125"/>
    </source>
</evidence>
<dbReference type="InterPro" id="IPR000792">
    <property type="entry name" value="Tscrpt_reg_LuxR_C"/>
</dbReference>
<keyword evidence="2" id="KW-0238">DNA-binding</keyword>
<keyword evidence="1" id="KW-0805">Transcription regulation</keyword>
<name>A0A2T6BXM0_9BACL</name>
<reference evidence="6 7" key="1">
    <citation type="submission" date="2018-04" db="EMBL/GenBank/DDBJ databases">
        <title>Genomic Encyclopedia of Archaeal and Bacterial Type Strains, Phase II (KMG-II): from individual species to whole genera.</title>
        <authorList>
            <person name="Goeker M."/>
        </authorList>
    </citation>
    <scope>NUCLEOTIDE SEQUENCE [LARGE SCALE GENOMIC DNA]</scope>
    <source>
        <strain evidence="6 7">DSM 45787</strain>
    </source>
</reference>
<dbReference type="InterPro" id="IPR036388">
    <property type="entry name" value="WH-like_DNA-bd_sf"/>
</dbReference>
<feature type="region of interest" description="Disordered" evidence="4">
    <location>
        <begin position="159"/>
        <end position="180"/>
    </location>
</feature>
<dbReference type="Pfam" id="PF00196">
    <property type="entry name" value="GerE"/>
    <property type="match status" value="1"/>
</dbReference>
<dbReference type="PROSITE" id="PS50043">
    <property type="entry name" value="HTH_LUXR_2"/>
    <property type="match status" value="1"/>
</dbReference>
<dbReference type="PANTHER" id="PTHR44688:SF16">
    <property type="entry name" value="DNA-BINDING TRANSCRIPTIONAL ACTIVATOR DEVR_DOSR"/>
    <property type="match status" value="1"/>
</dbReference>
<dbReference type="Pfam" id="PF01590">
    <property type="entry name" value="GAF"/>
    <property type="match status" value="1"/>
</dbReference>
<dbReference type="SMART" id="SM00421">
    <property type="entry name" value="HTH_LUXR"/>
    <property type="match status" value="1"/>
</dbReference>
<dbReference type="InterPro" id="IPR003018">
    <property type="entry name" value="GAF"/>
</dbReference>
<accession>A0A2T6BXM0</accession>
<sequence length="417" mass="48144">MVYCEITLIPSHFCGKEELPIRPPDFPAYPLVSRQELSRILETVHRGRQECLAAWKVRLSTFRMTAREKQAAQGLFQYLLDHFHDSANFSGFKEQFFQRTAEYRSILGLQHTVAVIGLFEEIILVLLLERQGRPDVHTSYRWLHSLTLSLLCSITREHSEGRRKERNGPKLPLPGSDERSPRLKRMEAITRLDEWLLTSRTLEEALSRSVRFITEATGFRRGALFWYSSLSRTVEGIYAHEVDLGEIRRIRDVEGNIPAIARVMKETKPLYLREARLYFPAHYVEKFGLTSLQTATLYGPQRQPVAFLLLDQEGRPFEPDPDTEHLLTDLISRVSLTLRFRLFENAFTHVDAAPPLTPREREILQMIADGHSTREIGQALHLSEHTAAEYAHSVLRKLKAKNRPEAVAVGLRKSWIR</sequence>
<feature type="domain" description="HTH luxR-type" evidence="5">
    <location>
        <begin position="349"/>
        <end position="414"/>
    </location>
</feature>
<dbReference type="PRINTS" id="PR00038">
    <property type="entry name" value="HTHLUXR"/>
</dbReference>
<dbReference type="AlphaFoldDB" id="A0A2T6BXM0"/>
<dbReference type="Gene3D" id="3.30.450.40">
    <property type="match status" value="1"/>
</dbReference>
<comment type="caution">
    <text evidence="6">The sequence shown here is derived from an EMBL/GenBank/DDBJ whole genome shotgun (WGS) entry which is preliminary data.</text>
</comment>
<keyword evidence="7" id="KW-1185">Reference proteome</keyword>
<dbReference type="PANTHER" id="PTHR44688">
    <property type="entry name" value="DNA-BINDING TRANSCRIPTIONAL ACTIVATOR DEVR_DOSR"/>
    <property type="match status" value="1"/>
</dbReference>
<dbReference type="SUPFAM" id="SSF46894">
    <property type="entry name" value="C-terminal effector domain of the bipartite response regulators"/>
    <property type="match status" value="1"/>
</dbReference>
<evidence type="ECO:0000313" key="6">
    <source>
        <dbReference type="EMBL" id="PTX60776.1"/>
    </source>
</evidence>
<dbReference type="Proteomes" id="UP000244240">
    <property type="component" value="Unassembled WGS sequence"/>
</dbReference>
<evidence type="ECO:0000256" key="1">
    <source>
        <dbReference type="ARBA" id="ARBA00023015"/>
    </source>
</evidence>
<evidence type="ECO:0000259" key="5">
    <source>
        <dbReference type="PROSITE" id="PS50043"/>
    </source>
</evidence>
<proteinExistence type="predicted"/>
<keyword evidence="3" id="KW-0804">Transcription</keyword>
<evidence type="ECO:0000256" key="3">
    <source>
        <dbReference type="ARBA" id="ARBA00023163"/>
    </source>
</evidence>
<dbReference type="Gene3D" id="1.10.10.10">
    <property type="entry name" value="Winged helix-like DNA-binding domain superfamily/Winged helix DNA-binding domain"/>
    <property type="match status" value="1"/>
</dbReference>
<evidence type="ECO:0000256" key="4">
    <source>
        <dbReference type="SAM" id="MobiDB-lite"/>
    </source>
</evidence>
<feature type="compositionally biased region" description="Basic and acidic residues" evidence="4">
    <location>
        <begin position="159"/>
        <end position="168"/>
    </location>
</feature>
<dbReference type="EMBL" id="QBKR01000008">
    <property type="protein sequence ID" value="PTX60776.1"/>
    <property type="molecule type" value="Genomic_DNA"/>
</dbReference>
<dbReference type="GO" id="GO:0003677">
    <property type="term" value="F:DNA binding"/>
    <property type="evidence" value="ECO:0007669"/>
    <property type="project" value="UniProtKB-KW"/>
</dbReference>
<dbReference type="SUPFAM" id="SSF55781">
    <property type="entry name" value="GAF domain-like"/>
    <property type="match status" value="1"/>
</dbReference>
<dbReference type="CDD" id="cd06170">
    <property type="entry name" value="LuxR_C_like"/>
    <property type="match status" value="1"/>
</dbReference>
<dbReference type="InterPro" id="IPR016032">
    <property type="entry name" value="Sig_transdc_resp-reg_C-effctor"/>
</dbReference>
<protein>
    <submittedName>
        <fullName evidence="6">Regulatory LuxR family protein</fullName>
    </submittedName>
</protein>
<dbReference type="InterPro" id="IPR029016">
    <property type="entry name" value="GAF-like_dom_sf"/>
</dbReference>
<evidence type="ECO:0000313" key="7">
    <source>
        <dbReference type="Proteomes" id="UP000244240"/>
    </source>
</evidence>
<dbReference type="GO" id="GO:0045892">
    <property type="term" value="P:negative regulation of DNA-templated transcription"/>
    <property type="evidence" value="ECO:0007669"/>
    <property type="project" value="UniProtKB-ARBA"/>
</dbReference>
<organism evidence="6 7">
    <name type="scientific">Melghirimyces profundicolus</name>
    <dbReference type="NCBI Taxonomy" id="1242148"/>
    <lineage>
        <taxon>Bacteria</taxon>
        <taxon>Bacillati</taxon>
        <taxon>Bacillota</taxon>
        <taxon>Bacilli</taxon>
        <taxon>Bacillales</taxon>
        <taxon>Thermoactinomycetaceae</taxon>
        <taxon>Melghirimyces</taxon>
    </lineage>
</organism>
<gene>
    <name evidence="6" type="ORF">C8P63_10886</name>
</gene>